<feature type="compositionally biased region" description="Polar residues" evidence="1">
    <location>
        <begin position="236"/>
        <end position="245"/>
    </location>
</feature>
<accession>A0A9P6T8M7</accession>
<evidence type="ECO:0000313" key="4">
    <source>
        <dbReference type="Proteomes" id="UP000886653"/>
    </source>
</evidence>
<keyword evidence="2" id="KW-0732">Signal</keyword>
<gene>
    <name evidence="3" type="ORF">CROQUDRAFT_110356</name>
</gene>
<organism evidence="3 4">
    <name type="scientific">Cronartium quercuum f. sp. fusiforme G11</name>
    <dbReference type="NCBI Taxonomy" id="708437"/>
    <lineage>
        <taxon>Eukaryota</taxon>
        <taxon>Fungi</taxon>
        <taxon>Dikarya</taxon>
        <taxon>Basidiomycota</taxon>
        <taxon>Pucciniomycotina</taxon>
        <taxon>Pucciniomycetes</taxon>
        <taxon>Pucciniales</taxon>
        <taxon>Coleosporiaceae</taxon>
        <taxon>Cronartium</taxon>
    </lineage>
</organism>
<dbReference type="AlphaFoldDB" id="A0A9P6T8M7"/>
<evidence type="ECO:0000256" key="2">
    <source>
        <dbReference type="SAM" id="SignalP"/>
    </source>
</evidence>
<keyword evidence="4" id="KW-1185">Reference proteome</keyword>
<dbReference type="OrthoDB" id="2507315at2759"/>
<feature type="signal peptide" evidence="2">
    <location>
        <begin position="1"/>
        <end position="22"/>
    </location>
</feature>
<comment type="caution">
    <text evidence="3">The sequence shown here is derived from an EMBL/GenBank/DDBJ whole genome shotgun (WGS) entry which is preliminary data.</text>
</comment>
<name>A0A9P6T8M7_9BASI</name>
<feature type="compositionally biased region" description="Low complexity" evidence="1">
    <location>
        <begin position="183"/>
        <end position="211"/>
    </location>
</feature>
<proteinExistence type="predicted"/>
<feature type="region of interest" description="Disordered" evidence="1">
    <location>
        <begin position="181"/>
        <end position="245"/>
    </location>
</feature>
<sequence length="365" mass="37391">MLFSPKITDLFVLTCLLSVAHCAAPVPAPVPLTTAPVNKTMALPPAQPVTIAPSGNNLSLPVPGSTGCYAWASSQFGCTFRSGTNNCQPKKTSMLVQQFGVDENQTSTTVGGFAAKGVLLPPTALETKGSPVPIVPPKARGRRAVPPPLQYGGPVTGAVTPPPITGAVTPPPITGAVTPPPTTGAMTAPPTTGAMTPPPTTDAVTPPSTTDPVPPPSSMSSTLPPESLPSPPVPTQTNMTSTSTPGVAQGICGPYYPDVDLGVCVWSGSDKGSDQGIDPSKSGWLNSAATGNCGKQVTVKRGDITQTFKIYNGCDFGTLDPAVGCPQIYLTKAAFNKLNPTPDEAAEGSFKDPLYWDFVETTPPV</sequence>
<feature type="chain" id="PRO_5040506664" evidence="2">
    <location>
        <begin position="23"/>
        <end position="365"/>
    </location>
</feature>
<protein>
    <submittedName>
        <fullName evidence="3">Uncharacterized protein</fullName>
    </submittedName>
</protein>
<dbReference type="Proteomes" id="UP000886653">
    <property type="component" value="Unassembled WGS sequence"/>
</dbReference>
<reference evidence="3" key="1">
    <citation type="submission" date="2013-11" db="EMBL/GenBank/DDBJ databases">
        <title>Genome sequence of the fusiform rust pathogen reveals effectors for host alternation and coevolution with pine.</title>
        <authorList>
            <consortium name="DOE Joint Genome Institute"/>
            <person name="Smith K."/>
            <person name="Pendleton A."/>
            <person name="Kubisiak T."/>
            <person name="Anderson C."/>
            <person name="Salamov A."/>
            <person name="Aerts A."/>
            <person name="Riley R."/>
            <person name="Clum A."/>
            <person name="Lindquist E."/>
            <person name="Ence D."/>
            <person name="Campbell M."/>
            <person name="Kronenberg Z."/>
            <person name="Feau N."/>
            <person name="Dhillon B."/>
            <person name="Hamelin R."/>
            <person name="Burleigh J."/>
            <person name="Smith J."/>
            <person name="Yandell M."/>
            <person name="Nelson C."/>
            <person name="Grigoriev I."/>
            <person name="Davis J."/>
        </authorList>
    </citation>
    <scope>NUCLEOTIDE SEQUENCE</scope>
    <source>
        <strain evidence="3">G11</strain>
    </source>
</reference>
<feature type="region of interest" description="Disordered" evidence="1">
    <location>
        <begin position="129"/>
        <end position="157"/>
    </location>
</feature>
<dbReference type="EMBL" id="MU167377">
    <property type="protein sequence ID" value="KAG0141653.1"/>
    <property type="molecule type" value="Genomic_DNA"/>
</dbReference>
<evidence type="ECO:0000256" key="1">
    <source>
        <dbReference type="SAM" id="MobiDB-lite"/>
    </source>
</evidence>
<evidence type="ECO:0000313" key="3">
    <source>
        <dbReference type="EMBL" id="KAG0141653.1"/>
    </source>
</evidence>